<evidence type="ECO:0000313" key="4">
    <source>
        <dbReference type="Proteomes" id="UP000321933"/>
    </source>
</evidence>
<dbReference type="PANTHER" id="PTHR38693">
    <property type="entry name" value="UBIQUINONE BIOSYNTHESIS PROTEIN UBIJ"/>
    <property type="match status" value="1"/>
</dbReference>
<keyword evidence="1" id="KW-0831">Ubiquinone biosynthesis</keyword>
<keyword evidence="4" id="KW-1185">Reference proteome</keyword>
<dbReference type="Proteomes" id="UP000321933">
    <property type="component" value="Unassembled WGS sequence"/>
</dbReference>
<dbReference type="Pfam" id="PF02036">
    <property type="entry name" value="SCP2"/>
    <property type="match status" value="1"/>
</dbReference>
<dbReference type="HAMAP" id="MF_02215">
    <property type="entry name" value="UbiJ"/>
    <property type="match status" value="1"/>
</dbReference>
<dbReference type="InterPro" id="IPR003033">
    <property type="entry name" value="SCP2_sterol-bd_dom"/>
</dbReference>
<comment type="function">
    <text evidence="1">Required for ubiquinone (coenzyme Q) biosynthesis. Binds hydrophobic ubiquinone biosynthetic intermediates via its SCP2 domain and is essential for the stability of the Ubi complex. May constitute a docking platform where Ubi enzymes assemble and access their SCP2-bound polyprenyl substrates.</text>
</comment>
<reference evidence="3 4" key="1">
    <citation type="submission" date="2019-08" db="EMBL/GenBank/DDBJ databases">
        <title>Parahaliea maris sp. nov., isolated from the surface seawater.</title>
        <authorList>
            <person name="Liu Y."/>
        </authorList>
    </citation>
    <scope>NUCLEOTIDE SEQUENCE [LARGE SCALE GENOMIC DNA]</scope>
    <source>
        <strain evidence="3 4">S2-26</strain>
    </source>
</reference>
<protein>
    <recommendedName>
        <fullName evidence="1">Ubiquinone biosynthesis accessory factor UbiJ</fullName>
    </recommendedName>
</protein>
<dbReference type="PANTHER" id="PTHR38693:SF1">
    <property type="entry name" value="UBIQUINONE BIOSYNTHESIS ACCESSORY FACTOR UBIJ"/>
    <property type="match status" value="1"/>
</dbReference>
<comment type="pathway">
    <text evidence="1">Cofactor biosynthesis; ubiquinone biosynthesis.</text>
</comment>
<gene>
    <name evidence="1" type="primary">ubiJ</name>
    <name evidence="3" type="ORF">FVW59_09125</name>
</gene>
<dbReference type="GO" id="GO:0006744">
    <property type="term" value="P:ubiquinone biosynthetic process"/>
    <property type="evidence" value="ECO:0007669"/>
    <property type="project" value="UniProtKB-UniRule"/>
</dbReference>
<proteinExistence type="inferred from homology"/>
<dbReference type="InterPro" id="IPR038989">
    <property type="entry name" value="UbiJ"/>
</dbReference>
<dbReference type="OrthoDB" id="5801225at2"/>
<organism evidence="3 4">
    <name type="scientific">Parahaliea aestuarii</name>
    <dbReference type="NCBI Taxonomy" id="1852021"/>
    <lineage>
        <taxon>Bacteria</taxon>
        <taxon>Pseudomonadati</taxon>
        <taxon>Pseudomonadota</taxon>
        <taxon>Gammaproteobacteria</taxon>
        <taxon>Cellvibrionales</taxon>
        <taxon>Halieaceae</taxon>
        <taxon>Parahaliea</taxon>
    </lineage>
</organism>
<dbReference type="EMBL" id="VRYZ01000003">
    <property type="protein sequence ID" value="TXS92565.1"/>
    <property type="molecule type" value="Genomic_DNA"/>
</dbReference>
<dbReference type="UniPathway" id="UPA00232"/>
<name>A0A5C8ZVJ8_9GAMM</name>
<comment type="caution">
    <text evidence="3">The sequence shown here is derived from an EMBL/GenBank/DDBJ whole genome shotgun (WGS) entry which is preliminary data.</text>
</comment>
<accession>A0A5C8ZVJ8</accession>
<dbReference type="GO" id="GO:0005737">
    <property type="term" value="C:cytoplasm"/>
    <property type="evidence" value="ECO:0007669"/>
    <property type="project" value="UniProtKB-SubCell"/>
</dbReference>
<evidence type="ECO:0000313" key="3">
    <source>
        <dbReference type="EMBL" id="TXS92565.1"/>
    </source>
</evidence>
<feature type="domain" description="SCP2" evidence="2">
    <location>
        <begin position="18"/>
        <end position="115"/>
    </location>
</feature>
<dbReference type="RefSeq" id="WP_148063936.1">
    <property type="nucleotide sequence ID" value="NZ_VRYZ01000003.1"/>
</dbReference>
<evidence type="ECO:0000256" key="1">
    <source>
        <dbReference type="HAMAP-Rule" id="MF_02215"/>
    </source>
</evidence>
<keyword evidence="1" id="KW-0963">Cytoplasm</keyword>
<dbReference type="SUPFAM" id="SSF55718">
    <property type="entry name" value="SCP-like"/>
    <property type="match status" value="1"/>
</dbReference>
<evidence type="ECO:0000259" key="2">
    <source>
        <dbReference type="Pfam" id="PF02036"/>
    </source>
</evidence>
<dbReference type="InterPro" id="IPR036527">
    <property type="entry name" value="SCP2_sterol-bd_dom_sf"/>
</dbReference>
<dbReference type="AlphaFoldDB" id="A0A5C8ZVJ8"/>
<comment type="similarity">
    <text evidence="1">Belongs to the UbiJ family.</text>
</comment>
<sequence>MPDPTLHTAALAALEGVINRALALDSRSGEQLGRLEGCVFSLDCTSPPFRAFLLPGVDGVALAGHWDGKVTTAVRGEASDFAELATASDPTATLINGNLTLEGDSAPLIELQKILAGLDLDWEAPLVDTLGDVAGHQLAEAFRGLFSFGRMAHKSLERQLNEFIHEEARLSPPRLELEDFYHDVGALAERSERLEAKLARLRSRIERLKS</sequence>
<comment type="subcellular location">
    <subcellularLocation>
        <location evidence="1">Cytoplasm</location>
    </subcellularLocation>
</comment>